<gene>
    <name evidence="1" type="ORF">C7440_0231</name>
</gene>
<keyword evidence="2" id="KW-1185">Reference proteome</keyword>
<organism evidence="1 2">
    <name type="scientific">Pusillimonas noertemannii</name>
    <dbReference type="NCBI Taxonomy" id="305977"/>
    <lineage>
        <taxon>Bacteria</taxon>
        <taxon>Pseudomonadati</taxon>
        <taxon>Pseudomonadota</taxon>
        <taxon>Betaproteobacteria</taxon>
        <taxon>Burkholderiales</taxon>
        <taxon>Alcaligenaceae</taxon>
        <taxon>Pusillimonas</taxon>
    </lineage>
</organism>
<name>A0A2U1CPM7_9BURK</name>
<protein>
    <submittedName>
        <fullName evidence="1">Uncharacterized protein</fullName>
    </submittedName>
</protein>
<accession>A0A2U1CPM7</accession>
<sequence>MPRLLLKDKDSCRHLASVKVMDEGSIKLILVRDGESEEGFTWAQKEGRADTVYKRDTREPKTKEITIHTSGRINYHFSDRQVRYIPCLMDLCEPIPIIGYSVPQVALLDSSTRKSEDWVGEAEFGESRLLFTFWVMPAAHEPLNGECGRFGVEGLYALGWTVSQEDPSLVPAGIPDMVFTTLRPKEGLPHQMVTEPEIFLRFKRAMYANDVNAAVEASPDRSEMCAEHIEAMIEQGPGLYPPNKEGVWTLLTRVPMRVAPNLFVEFENPRYKAEVVDLKPGDTRLATVRVRFVVKDEETGAHIKTPVTIRRIALDAEL</sequence>
<dbReference type="AlphaFoldDB" id="A0A2U1CPM7"/>
<evidence type="ECO:0000313" key="1">
    <source>
        <dbReference type="EMBL" id="PVY67848.1"/>
    </source>
</evidence>
<dbReference type="Proteomes" id="UP000246145">
    <property type="component" value="Unassembled WGS sequence"/>
</dbReference>
<evidence type="ECO:0000313" key="2">
    <source>
        <dbReference type="Proteomes" id="UP000246145"/>
    </source>
</evidence>
<dbReference type="EMBL" id="QEKO01000001">
    <property type="protein sequence ID" value="PVY67848.1"/>
    <property type="molecule type" value="Genomic_DNA"/>
</dbReference>
<comment type="caution">
    <text evidence="1">The sequence shown here is derived from an EMBL/GenBank/DDBJ whole genome shotgun (WGS) entry which is preliminary data.</text>
</comment>
<reference evidence="1 2" key="1">
    <citation type="submission" date="2018-04" db="EMBL/GenBank/DDBJ databases">
        <title>Genomic Encyclopedia of Type Strains, Phase IV (KMG-IV): sequencing the most valuable type-strain genomes for metagenomic binning, comparative biology and taxonomic classification.</title>
        <authorList>
            <person name="Goeker M."/>
        </authorList>
    </citation>
    <scope>NUCLEOTIDE SEQUENCE [LARGE SCALE GENOMIC DNA]</scope>
    <source>
        <strain evidence="1 2">DSM 10065</strain>
    </source>
</reference>
<proteinExistence type="predicted"/>